<proteinExistence type="predicted"/>
<keyword evidence="1" id="KW-1133">Transmembrane helix</keyword>
<accession>A0A914CHQ1</accession>
<keyword evidence="1" id="KW-0812">Transmembrane</keyword>
<keyword evidence="1" id="KW-0472">Membrane</keyword>
<organism evidence="2 3">
    <name type="scientific">Acrobeloides nanus</name>
    <dbReference type="NCBI Taxonomy" id="290746"/>
    <lineage>
        <taxon>Eukaryota</taxon>
        <taxon>Metazoa</taxon>
        <taxon>Ecdysozoa</taxon>
        <taxon>Nematoda</taxon>
        <taxon>Chromadorea</taxon>
        <taxon>Rhabditida</taxon>
        <taxon>Tylenchina</taxon>
        <taxon>Cephalobomorpha</taxon>
        <taxon>Cephaloboidea</taxon>
        <taxon>Cephalobidae</taxon>
        <taxon>Acrobeloides</taxon>
    </lineage>
</organism>
<dbReference type="WBParaSite" id="ACRNAN_scaffold1063.g21982.t1">
    <property type="protein sequence ID" value="ACRNAN_scaffold1063.g21982.t1"/>
    <property type="gene ID" value="ACRNAN_scaffold1063.g21982"/>
</dbReference>
<reference evidence="3" key="1">
    <citation type="submission" date="2022-11" db="UniProtKB">
        <authorList>
            <consortium name="WormBaseParasite"/>
        </authorList>
    </citation>
    <scope>IDENTIFICATION</scope>
</reference>
<evidence type="ECO:0000313" key="2">
    <source>
        <dbReference type="Proteomes" id="UP000887540"/>
    </source>
</evidence>
<feature type="transmembrane region" description="Helical" evidence="1">
    <location>
        <begin position="222"/>
        <end position="243"/>
    </location>
</feature>
<evidence type="ECO:0000313" key="3">
    <source>
        <dbReference type="WBParaSite" id="ACRNAN_scaffold1063.g21982.t1"/>
    </source>
</evidence>
<name>A0A914CHQ1_9BILA</name>
<protein>
    <submittedName>
        <fullName evidence="3">Uncharacterized protein</fullName>
    </submittedName>
</protein>
<evidence type="ECO:0000256" key="1">
    <source>
        <dbReference type="SAM" id="Phobius"/>
    </source>
</evidence>
<keyword evidence="2" id="KW-1185">Reference proteome</keyword>
<dbReference type="Proteomes" id="UP000887540">
    <property type="component" value="Unplaced"/>
</dbReference>
<sequence length="248" mass="27008">MTILSETDSQYVKNFALPQGLYSFLIPKSSTVDLEYLDKGGDSTYFNDTLLGVILLSTTHQLGVDYKHSFICQDCIAQYNIMINYAYIGNFLDLSFINKNNIMNTEKCYANTNLSFVQVDAMGQYFNIQYQDNPIYNSTDFHRIFIQYSATITNSSISSTMSLPATSSSMISLTTCGSTLTTIPSTVPGTSGPTIPGTVPGTSGPTIPGTVPGTSGPTTTSFSFKIGVSVINVITLLVFYIIILKKNL</sequence>
<dbReference type="AlphaFoldDB" id="A0A914CHQ1"/>